<name>A0ABT8B5R1_9NEIS</name>
<dbReference type="Proteomes" id="UP001180081">
    <property type="component" value="Unassembled WGS sequence"/>
</dbReference>
<evidence type="ECO:0000313" key="2">
    <source>
        <dbReference type="Proteomes" id="UP001180081"/>
    </source>
</evidence>
<protein>
    <submittedName>
        <fullName evidence="1">Uncharacterized protein</fullName>
    </submittedName>
</protein>
<proteinExistence type="predicted"/>
<gene>
    <name evidence="1" type="ORF">QWZ03_11290</name>
</gene>
<organism evidence="1 2">
    <name type="scientific">Chitinimonas viridis</name>
    <dbReference type="NCBI Taxonomy" id="664880"/>
    <lineage>
        <taxon>Bacteria</taxon>
        <taxon>Pseudomonadati</taxon>
        <taxon>Pseudomonadota</taxon>
        <taxon>Betaproteobacteria</taxon>
        <taxon>Neisseriales</taxon>
        <taxon>Chitinibacteraceae</taxon>
        <taxon>Chitinimonas</taxon>
    </lineage>
</organism>
<comment type="caution">
    <text evidence="1">The sequence shown here is derived from an EMBL/GenBank/DDBJ whole genome shotgun (WGS) entry which is preliminary data.</text>
</comment>
<keyword evidence="2" id="KW-1185">Reference proteome</keyword>
<reference evidence="1" key="1">
    <citation type="journal article" date="2014" name="Int. J. Syst. Evol. Microbiol.">
        <title>Complete genome of a new Firmicutes species belonging to the dominant human colonic microbiota ('Ruminococcus bicirculans') reveals two chromosomes and a selective capacity to utilize plant glucans.</title>
        <authorList>
            <consortium name="NISC Comparative Sequencing Program"/>
            <person name="Wegmann U."/>
            <person name="Louis P."/>
            <person name="Goesmann A."/>
            <person name="Henrissat B."/>
            <person name="Duncan S.H."/>
            <person name="Flint H.J."/>
        </authorList>
    </citation>
    <scope>NUCLEOTIDE SEQUENCE</scope>
    <source>
        <strain evidence="1">CECT 7703</strain>
    </source>
</reference>
<sequence length="312" mass="36811">MSKYKLGQEKHSYLAQKFASEGGGAFELIEFLKERGIAAFMPQLESLFDRCISDQEKRDLDLYLCEVVKERIGSMHYNRPTGWGGGPWPGYKSEILERFRRGEIYKPLDYDFYPERWGEVEGEHPVFYRRRIEMMEDNGRFKERERMWEGGRDKRLKEEAFALGGEGRAYDLSGKCDRLEFYQMILAAETKVLGFSFDEKSSGPEYPVFSKQLTEKWKISWVLNDSSYLAPFHEQGSLDALLQLRPVKSPRQRSRLKDEYTSLYLNYAIPTFHCYLPFRSLENFEVCIKAHVRVFEFFWVRLENIICECLGD</sequence>
<reference evidence="1" key="2">
    <citation type="submission" date="2023-06" db="EMBL/GenBank/DDBJ databases">
        <authorList>
            <person name="Lucena T."/>
            <person name="Sun Q."/>
        </authorList>
    </citation>
    <scope>NUCLEOTIDE SEQUENCE</scope>
    <source>
        <strain evidence="1">CECT 7703</strain>
    </source>
</reference>
<dbReference type="EMBL" id="JAUFPU010000009">
    <property type="protein sequence ID" value="MDN3577350.1"/>
    <property type="molecule type" value="Genomic_DNA"/>
</dbReference>
<evidence type="ECO:0000313" key="1">
    <source>
        <dbReference type="EMBL" id="MDN3577350.1"/>
    </source>
</evidence>
<accession>A0ABT8B5R1</accession>
<dbReference type="RefSeq" id="WP_290332810.1">
    <property type="nucleotide sequence ID" value="NZ_JAUFPU010000009.1"/>
</dbReference>